<evidence type="ECO:0000313" key="2">
    <source>
        <dbReference type="Proteomes" id="UP000234331"/>
    </source>
</evidence>
<organism evidence="1 2">
    <name type="scientific">Frankia canadensis</name>
    <dbReference type="NCBI Taxonomy" id="1836972"/>
    <lineage>
        <taxon>Bacteria</taxon>
        <taxon>Bacillati</taxon>
        <taxon>Actinomycetota</taxon>
        <taxon>Actinomycetes</taxon>
        <taxon>Frankiales</taxon>
        <taxon>Frankiaceae</taxon>
        <taxon>Frankia</taxon>
    </lineage>
</organism>
<dbReference type="Proteomes" id="UP000234331">
    <property type="component" value="Unassembled WGS sequence"/>
</dbReference>
<dbReference type="EMBL" id="FZMO01000136">
    <property type="protein sequence ID" value="SNQ48108.1"/>
    <property type="molecule type" value="Genomic_DNA"/>
</dbReference>
<accession>A0A2I2KR12</accession>
<dbReference type="AlphaFoldDB" id="A0A2I2KR12"/>
<keyword evidence="2" id="KW-1185">Reference proteome</keyword>
<reference evidence="1 2" key="1">
    <citation type="submission" date="2017-06" db="EMBL/GenBank/DDBJ databases">
        <authorList>
            <person name="Kim H.J."/>
            <person name="Triplett B.A."/>
        </authorList>
    </citation>
    <scope>NUCLEOTIDE SEQUENCE [LARGE SCALE GENOMIC DNA]</scope>
    <source>
        <strain evidence="1">FRACA_ARgP5</strain>
    </source>
</reference>
<proteinExistence type="predicted"/>
<gene>
    <name evidence="1" type="ORF">FRACA_2200002</name>
</gene>
<name>A0A2I2KR12_9ACTN</name>
<evidence type="ECO:0000313" key="1">
    <source>
        <dbReference type="EMBL" id="SNQ48108.1"/>
    </source>
</evidence>
<protein>
    <submittedName>
        <fullName evidence="1">Uncharacterized protein</fullName>
    </submittedName>
</protein>
<sequence length="53" mass="5945">MTVQRLDRTEDRVRAFSDMRSLKRQCKRESLCGETGNAVWISIVAAGNGKGFV</sequence>